<evidence type="ECO:0000259" key="7">
    <source>
        <dbReference type="PROSITE" id="PS51918"/>
    </source>
</evidence>
<dbReference type="InterPro" id="IPR050377">
    <property type="entry name" value="Radical_SAM_PqqE_MftC-like"/>
</dbReference>
<evidence type="ECO:0000256" key="3">
    <source>
        <dbReference type="ARBA" id="ARBA00022691"/>
    </source>
</evidence>
<evidence type="ECO:0000256" key="1">
    <source>
        <dbReference type="ARBA" id="ARBA00001966"/>
    </source>
</evidence>
<dbReference type="InterPro" id="IPR017200">
    <property type="entry name" value="PqqE-like"/>
</dbReference>
<name>A0A2M8DN77_9BACT</name>
<organism evidence="8 9">
    <name type="scientific">Candidatus Nealsonbacteria bacterium CG_4_9_14_0_8_um_filter_35_12</name>
    <dbReference type="NCBI Taxonomy" id="1974692"/>
    <lineage>
        <taxon>Bacteria</taxon>
        <taxon>Candidatus Nealsoniibacteriota</taxon>
    </lineage>
</organism>
<dbReference type="GO" id="GO:0051539">
    <property type="term" value="F:4 iron, 4 sulfur cluster binding"/>
    <property type="evidence" value="ECO:0007669"/>
    <property type="project" value="UniProtKB-KW"/>
</dbReference>
<sequence length="380" mass="44292">MAETKLRIKDKVAEEKRHWVRLTKVCNNNCLFCLDKENQNGEIVPFNQIIDELKNGRKEGATRVILSGGEPTLHSQLIEIIKKAKKLGYSHIQMISNGRMLAYNKFAEKLKNAGLNEVTLSLHSHLKNQFEEITQVKGSYEQAMKGLLNALKYNLIVSVDIVINKINFKTLKETLNFFIKLGVTEFDLLHLAPFGSAWSNRNKIFYSPRQAKKYLDKAFELSKNKNLFIWTNRLPAVYLEGYEELIQHPIKLKDEVKGMEKELKNYIKNNKLMSCYGGRCRYCFMNGFCADLTKLKKEKILKSKSAPVCLLGSLRQNKKPKIFKFKKNMDLNEFLDFYIKNRYFAKSFRCKKCRYFSKCDGAHIEEIRIKGFRILKPILK</sequence>
<dbReference type="InterPro" id="IPR006638">
    <property type="entry name" value="Elp3/MiaA/NifB-like_rSAM"/>
</dbReference>
<evidence type="ECO:0000313" key="9">
    <source>
        <dbReference type="Proteomes" id="UP000228875"/>
    </source>
</evidence>
<dbReference type="SUPFAM" id="SSF102114">
    <property type="entry name" value="Radical SAM enzymes"/>
    <property type="match status" value="1"/>
</dbReference>
<dbReference type="SFLD" id="SFLDS00029">
    <property type="entry name" value="Radical_SAM"/>
    <property type="match status" value="1"/>
</dbReference>
<evidence type="ECO:0000313" key="8">
    <source>
        <dbReference type="EMBL" id="PJB99591.1"/>
    </source>
</evidence>
<keyword evidence="6" id="KW-0411">Iron-sulfur</keyword>
<dbReference type="Pfam" id="PF04055">
    <property type="entry name" value="Radical_SAM"/>
    <property type="match status" value="1"/>
</dbReference>
<keyword evidence="3" id="KW-0949">S-adenosyl-L-methionine</keyword>
<dbReference type="GO" id="GO:0046872">
    <property type="term" value="F:metal ion binding"/>
    <property type="evidence" value="ECO:0007669"/>
    <property type="project" value="UniProtKB-KW"/>
</dbReference>
<dbReference type="AlphaFoldDB" id="A0A2M8DN77"/>
<keyword evidence="4" id="KW-0479">Metal-binding</keyword>
<proteinExistence type="predicted"/>
<dbReference type="Proteomes" id="UP000228875">
    <property type="component" value="Unassembled WGS sequence"/>
</dbReference>
<dbReference type="InterPro" id="IPR013785">
    <property type="entry name" value="Aldolase_TIM"/>
</dbReference>
<keyword evidence="5" id="KW-0408">Iron</keyword>
<dbReference type="PROSITE" id="PS51918">
    <property type="entry name" value="RADICAL_SAM"/>
    <property type="match status" value="1"/>
</dbReference>
<gene>
    <name evidence="8" type="ORF">CO077_00885</name>
</gene>
<evidence type="ECO:0000256" key="5">
    <source>
        <dbReference type="ARBA" id="ARBA00023004"/>
    </source>
</evidence>
<dbReference type="PANTHER" id="PTHR11228:SF7">
    <property type="entry name" value="PQQA PEPTIDE CYCLASE"/>
    <property type="match status" value="1"/>
</dbReference>
<feature type="domain" description="Radical SAM core" evidence="7">
    <location>
        <begin position="12"/>
        <end position="232"/>
    </location>
</feature>
<accession>A0A2M8DN77</accession>
<keyword evidence="2" id="KW-0004">4Fe-4S</keyword>
<dbReference type="EMBL" id="PFTB01000020">
    <property type="protein sequence ID" value="PJB99591.1"/>
    <property type="molecule type" value="Genomic_DNA"/>
</dbReference>
<comment type="cofactor">
    <cofactor evidence="1">
        <name>[4Fe-4S] cluster</name>
        <dbReference type="ChEBI" id="CHEBI:49883"/>
    </cofactor>
</comment>
<dbReference type="InterPro" id="IPR058240">
    <property type="entry name" value="rSAM_sf"/>
</dbReference>
<dbReference type="SFLD" id="SFLDG01067">
    <property type="entry name" value="SPASM/twitch_domain_containing"/>
    <property type="match status" value="1"/>
</dbReference>
<dbReference type="InterPro" id="IPR007197">
    <property type="entry name" value="rSAM"/>
</dbReference>
<evidence type="ECO:0000256" key="4">
    <source>
        <dbReference type="ARBA" id="ARBA00022723"/>
    </source>
</evidence>
<evidence type="ECO:0000256" key="6">
    <source>
        <dbReference type="ARBA" id="ARBA00023014"/>
    </source>
</evidence>
<dbReference type="Gene3D" id="3.20.20.70">
    <property type="entry name" value="Aldolase class I"/>
    <property type="match status" value="1"/>
</dbReference>
<reference evidence="9" key="1">
    <citation type="submission" date="2017-09" db="EMBL/GenBank/DDBJ databases">
        <title>Depth-based differentiation of microbial function through sediment-hosted aquifers and enrichment of novel symbionts in the deep terrestrial subsurface.</title>
        <authorList>
            <person name="Probst A.J."/>
            <person name="Ladd B."/>
            <person name="Jarett J.K."/>
            <person name="Geller-Mcgrath D.E."/>
            <person name="Sieber C.M.K."/>
            <person name="Emerson J.B."/>
            <person name="Anantharaman K."/>
            <person name="Thomas B.C."/>
            <person name="Malmstrom R."/>
            <person name="Stieglmeier M."/>
            <person name="Klingl A."/>
            <person name="Woyke T."/>
            <person name="Ryan C.M."/>
            <person name="Banfield J.F."/>
        </authorList>
    </citation>
    <scope>NUCLEOTIDE SEQUENCE [LARGE SCALE GENOMIC DNA]</scope>
</reference>
<dbReference type="PIRSF" id="PIRSF037420">
    <property type="entry name" value="PQQ_syn_pqqE"/>
    <property type="match status" value="1"/>
</dbReference>
<dbReference type="SMART" id="SM00729">
    <property type="entry name" value="Elp3"/>
    <property type="match status" value="1"/>
</dbReference>
<comment type="caution">
    <text evidence="8">The sequence shown here is derived from an EMBL/GenBank/DDBJ whole genome shotgun (WGS) entry which is preliminary data.</text>
</comment>
<dbReference type="CDD" id="cd01335">
    <property type="entry name" value="Radical_SAM"/>
    <property type="match status" value="1"/>
</dbReference>
<dbReference type="GO" id="GO:0003824">
    <property type="term" value="F:catalytic activity"/>
    <property type="evidence" value="ECO:0007669"/>
    <property type="project" value="InterPro"/>
</dbReference>
<protein>
    <recommendedName>
        <fullName evidence="7">Radical SAM core domain-containing protein</fullName>
    </recommendedName>
</protein>
<dbReference type="PANTHER" id="PTHR11228">
    <property type="entry name" value="RADICAL SAM DOMAIN PROTEIN"/>
    <property type="match status" value="1"/>
</dbReference>
<evidence type="ECO:0000256" key="2">
    <source>
        <dbReference type="ARBA" id="ARBA00022485"/>
    </source>
</evidence>